<reference evidence="2 3" key="1">
    <citation type="submission" date="2019-12" db="EMBL/GenBank/DDBJ databases">
        <authorList>
            <person name="Alioto T."/>
            <person name="Alioto T."/>
            <person name="Gomez Garrido J."/>
        </authorList>
    </citation>
    <scope>NUCLEOTIDE SEQUENCE [LARGE SCALE GENOMIC DNA]</scope>
</reference>
<dbReference type="Gramene" id="OE9A047682T7">
    <property type="protein sequence ID" value="OE9A047682C7"/>
    <property type="gene ID" value="OE9A047682"/>
</dbReference>
<evidence type="ECO:0000256" key="1">
    <source>
        <dbReference type="SAM" id="MobiDB-lite"/>
    </source>
</evidence>
<dbReference type="Gramene" id="OE9A047682T4">
    <property type="protein sequence ID" value="OE9A047682C4"/>
    <property type="gene ID" value="OE9A047682"/>
</dbReference>
<dbReference type="Gramene" id="OE9A047682T1">
    <property type="protein sequence ID" value="OE9A047682C1"/>
    <property type="gene ID" value="OE9A047682"/>
</dbReference>
<dbReference type="Gramene" id="OE9A047682T9">
    <property type="protein sequence ID" value="OE9A047682C9"/>
    <property type="gene ID" value="OE9A047682"/>
</dbReference>
<dbReference type="Gramene" id="OE9A047682T8">
    <property type="protein sequence ID" value="OE9A047682C8"/>
    <property type="gene ID" value="OE9A047682"/>
</dbReference>
<dbReference type="PANTHER" id="PTHR31197">
    <property type="entry name" value="OS01G0612600 PROTEIN"/>
    <property type="match status" value="1"/>
</dbReference>
<feature type="compositionally biased region" description="Acidic residues" evidence="1">
    <location>
        <begin position="365"/>
        <end position="379"/>
    </location>
</feature>
<protein>
    <submittedName>
        <fullName evidence="2">Uncharacterized protein</fullName>
    </submittedName>
</protein>
<evidence type="ECO:0000313" key="2">
    <source>
        <dbReference type="EMBL" id="CAA2975898.1"/>
    </source>
</evidence>
<dbReference type="Gramene" id="OE9A047682T3">
    <property type="protein sequence ID" value="OE9A047682C3"/>
    <property type="gene ID" value="OE9A047682"/>
</dbReference>
<dbReference type="Proteomes" id="UP000594638">
    <property type="component" value="Unassembled WGS sequence"/>
</dbReference>
<dbReference type="PANTHER" id="PTHR31197:SF2">
    <property type="entry name" value="C2H2-TYPE DOMAIN-CONTAINING PROTEIN"/>
    <property type="match status" value="1"/>
</dbReference>
<feature type="compositionally biased region" description="Basic and acidic residues" evidence="1">
    <location>
        <begin position="407"/>
        <end position="416"/>
    </location>
</feature>
<gene>
    <name evidence="2" type="ORF">OLEA9_A047682</name>
</gene>
<evidence type="ECO:0000313" key="3">
    <source>
        <dbReference type="Proteomes" id="UP000594638"/>
    </source>
</evidence>
<comment type="caution">
    <text evidence="2">The sequence shown here is derived from an EMBL/GenBank/DDBJ whole genome shotgun (WGS) entry which is preliminary data.</text>
</comment>
<dbReference type="AlphaFoldDB" id="A0A8S0RA38"/>
<accession>A0A8S0RA38</accession>
<sequence length="416" mass="46524">MAGRKRSISNDADMSTLYEEWDEVSCPICMDHPHNAVLLICTSHEKGCRSYICDTSYRHSNCLDRFKKLAGENTDSYTTLAPRNLHDFINATSSGLTGDDANHDMNASNTAATVGMPGGSGGSSSFDADSDFGERGILWERFDRETNMEKPKPRSNLRCPLCRGSVLCWKVVEDARMYLNLKSRSCSRESCLFSGNYGELRRHARSVHPTVCPADIDPSRQQAWQCLEEQRVNNDIVSAIRSSMPGAIVLGDYVIDNGDRLSGERERLLLGDSVFDNGSSLSGGSEGVLGDYVYDNGSGLPGGTERSGAEASRWLSTFFWFHMIGSMDPASERRVGRSRGLARHQRPSGPFSRRRYHWGERLLQDDDDDDSHDEEEDGDHNETDLNILSDIGEDVRANPRRRRLIRARSDQDQSYD</sequence>
<feature type="region of interest" description="Disordered" evidence="1">
    <location>
        <begin position="333"/>
        <end position="416"/>
    </location>
</feature>
<dbReference type="Pfam" id="PF07800">
    <property type="entry name" value="DUF1644"/>
    <property type="match status" value="1"/>
</dbReference>
<dbReference type="Gramene" id="OE9A047682T6">
    <property type="protein sequence ID" value="OE9A047682C6"/>
    <property type="gene ID" value="OE9A047682"/>
</dbReference>
<dbReference type="EMBL" id="CACTIH010002321">
    <property type="protein sequence ID" value="CAA2975898.1"/>
    <property type="molecule type" value="Genomic_DNA"/>
</dbReference>
<keyword evidence="3" id="KW-1185">Reference proteome</keyword>
<dbReference type="OrthoDB" id="1921166at2759"/>
<dbReference type="InterPro" id="IPR012866">
    <property type="entry name" value="DUF1644"/>
</dbReference>
<name>A0A8S0RA38_OLEEU</name>
<feature type="compositionally biased region" description="Basic residues" evidence="1">
    <location>
        <begin position="336"/>
        <end position="356"/>
    </location>
</feature>
<dbReference type="Gramene" id="OE9A047682T2">
    <property type="protein sequence ID" value="OE9A047682C2"/>
    <property type="gene ID" value="OE9A047682"/>
</dbReference>
<organism evidence="2 3">
    <name type="scientific">Olea europaea subsp. europaea</name>
    <dbReference type="NCBI Taxonomy" id="158383"/>
    <lineage>
        <taxon>Eukaryota</taxon>
        <taxon>Viridiplantae</taxon>
        <taxon>Streptophyta</taxon>
        <taxon>Embryophyta</taxon>
        <taxon>Tracheophyta</taxon>
        <taxon>Spermatophyta</taxon>
        <taxon>Magnoliopsida</taxon>
        <taxon>eudicotyledons</taxon>
        <taxon>Gunneridae</taxon>
        <taxon>Pentapetalae</taxon>
        <taxon>asterids</taxon>
        <taxon>lamiids</taxon>
        <taxon>Lamiales</taxon>
        <taxon>Oleaceae</taxon>
        <taxon>Oleeae</taxon>
        <taxon>Olea</taxon>
    </lineage>
</organism>
<proteinExistence type="predicted"/>
<dbReference type="Gramene" id="OE9A047682T5">
    <property type="protein sequence ID" value="OE9A047682C5"/>
    <property type="gene ID" value="OE9A047682"/>
</dbReference>